<evidence type="ECO:0000313" key="2">
    <source>
        <dbReference type="EMBL" id="GAD79079.1"/>
    </source>
</evidence>
<feature type="compositionally biased region" description="Basic and acidic residues" evidence="1">
    <location>
        <begin position="83"/>
        <end position="93"/>
    </location>
</feature>
<dbReference type="STRING" id="1219080.VEZ01S_08_01150"/>
<feature type="compositionally biased region" description="Polar residues" evidence="1">
    <location>
        <begin position="22"/>
        <end position="31"/>
    </location>
</feature>
<reference evidence="2 3" key="1">
    <citation type="submission" date="2013-09" db="EMBL/GenBank/DDBJ databases">
        <title>Whole genome shotgun sequence of Vibrio ezurae NBRC 102218.</title>
        <authorList>
            <person name="Yoshida I."/>
            <person name="Hosoyama A."/>
            <person name="Numata M."/>
            <person name="Hashimoto M."/>
            <person name="Hosoyama Y."/>
            <person name="Tsuchikane K."/>
            <person name="Noguchi M."/>
            <person name="Hirakata S."/>
            <person name="Ichikawa N."/>
            <person name="Ohji S."/>
            <person name="Yamazoe A."/>
            <person name="Fujita N."/>
        </authorList>
    </citation>
    <scope>NUCLEOTIDE SEQUENCE [LARGE SCALE GENOMIC DNA]</scope>
    <source>
        <strain evidence="2 3">NBRC 102218</strain>
    </source>
</reference>
<accession>U3CCQ2</accession>
<name>U3CCQ2_9VIBR</name>
<feature type="region of interest" description="Disordered" evidence="1">
    <location>
        <begin position="1"/>
        <end position="106"/>
    </location>
</feature>
<dbReference type="Pfam" id="PF11748">
    <property type="entry name" value="DUF3306"/>
    <property type="match status" value="1"/>
</dbReference>
<feature type="region of interest" description="Disordered" evidence="1">
    <location>
        <begin position="159"/>
        <end position="183"/>
    </location>
</feature>
<organism evidence="2 3">
    <name type="scientific">Vibrio ezurae NBRC 102218</name>
    <dbReference type="NCBI Taxonomy" id="1219080"/>
    <lineage>
        <taxon>Bacteria</taxon>
        <taxon>Pseudomonadati</taxon>
        <taxon>Pseudomonadota</taxon>
        <taxon>Gammaproteobacteria</taxon>
        <taxon>Vibrionales</taxon>
        <taxon>Vibrionaceae</taxon>
        <taxon>Vibrio</taxon>
    </lineage>
</organism>
<evidence type="ECO:0008006" key="4">
    <source>
        <dbReference type="Google" id="ProtNLM"/>
    </source>
</evidence>
<proteinExistence type="predicted"/>
<feature type="compositionally biased region" description="Acidic residues" evidence="1">
    <location>
        <begin position="161"/>
        <end position="174"/>
    </location>
</feature>
<dbReference type="EMBL" id="BATM01000008">
    <property type="protein sequence ID" value="GAD79079.1"/>
    <property type="molecule type" value="Genomic_DNA"/>
</dbReference>
<keyword evidence="3" id="KW-1185">Reference proteome</keyword>
<comment type="caution">
    <text evidence="2">The sequence shown here is derived from an EMBL/GenBank/DDBJ whole genome shotgun (WGS) entry which is preliminary data.</text>
</comment>
<gene>
    <name evidence="2" type="ORF">VEZ01S_08_01150</name>
</gene>
<feature type="compositionally biased region" description="Polar residues" evidence="1">
    <location>
        <begin position="72"/>
        <end position="82"/>
    </location>
</feature>
<dbReference type="OrthoDB" id="6399678at2"/>
<feature type="compositionally biased region" description="Basic and acidic residues" evidence="1">
    <location>
        <begin position="59"/>
        <end position="71"/>
    </location>
</feature>
<protein>
    <recommendedName>
        <fullName evidence="4">DUF3306 domain-containing protein</fullName>
    </recommendedName>
</protein>
<evidence type="ECO:0000313" key="3">
    <source>
        <dbReference type="Proteomes" id="UP000016562"/>
    </source>
</evidence>
<sequence>MSRSLFQRILHKHAAPVDLEQEQPTQNSSIPSAVPDEDASVTKEDNAELESAESNNSEPAKETQDEPEHSITNESAADNNEVASERDEEERQQGHAMSALLASDSAPEIKKRALRSLFFSGQFSEVDELNDYHQDFSQIKPLSSDAASQLRQWAGDKVDELTDESNEGLTEEEVGSSAIETEGDGLLEDNQEAMIEVEEQEVESLSETALKQDLADKAFVNHPLDKPNKP</sequence>
<evidence type="ECO:0000256" key="1">
    <source>
        <dbReference type="SAM" id="MobiDB-lite"/>
    </source>
</evidence>
<dbReference type="Proteomes" id="UP000016562">
    <property type="component" value="Unassembled WGS sequence"/>
</dbReference>
<dbReference type="InterPro" id="IPR021735">
    <property type="entry name" value="DUF3306"/>
</dbReference>
<dbReference type="AlphaFoldDB" id="U3CCQ2"/>
<dbReference type="RefSeq" id="WP_021712790.1">
    <property type="nucleotide sequence ID" value="NZ_BATM01000008.1"/>
</dbReference>